<dbReference type="InterPro" id="IPR055570">
    <property type="entry name" value="DUF7146"/>
</dbReference>
<gene>
    <name evidence="4" type="ORF">C5748_16185</name>
</gene>
<reference evidence="4 5" key="1">
    <citation type="submission" date="2018-02" db="EMBL/GenBank/DDBJ databases">
        <title>The draft genome of Phyllobacterium sp. 1N-3.</title>
        <authorList>
            <person name="Liu L."/>
            <person name="Li L."/>
            <person name="Zhang X."/>
            <person name="Wang T."/>
            <person name="Liang L."/>
        </authorList>
    </citation>
    <scope>NUCLEOTIDE SEQUENCE [LARGE SCALE GENOMIC DNA]</scope>
    <source>
        <strain evidence="4 5">1N-3</strain>
    </source>
</reference>
<evidence type="ECO:0000256" key="1">
    <source>
        <dbReference type="SAM" id="MobiDB-lite"/>
    </source>
</evidence>
<keyword evidence="5" id="KW-1185">Reference proteome</keyword>
<dbReference type="InterPro" id="IPR036977">
    <property type="entry name" value="DNA_primase_Znf_CHC2"/>
</dbReference>
<dbReference type="GO" id="GO:0003677">
    <property type="term" value="F:DNA binding"/>
    <property type="evidence" value="ECO:0007669"/>
    <property type="project" value="InterPro"/>
</dbReference>
<feature type="domain" description="DNA primase/helicase Gp4 N-terminal Bacteriophage T7-like" evidence="2">
    <location>
        <begin position="36"/>
        <end position="63"/>
    </location>
</feature>
<dbReference type="Gene3D" id="3.90.580.10">
    <property type="entry name" value="Zinc finger, CHC2-type domain"/>
    <property type="match status" value="1"/>
</dbReference>
<evidence type="ECO:0000259" key="3">
    <source>
        <dbReference type="Pfam" id="PF23639"/>
    </source>
</evidence>
<evidence type="ECO:0000259" key="2">
    <source>
        <dbReference type="Pfam" id="PF08273"/>
    </source>
</evidence>
<dbReference type="RefSeq" id="WP_105742973.1">
    <property type="nucleotide sequence ID" value="NZ_PVBR01000012.1"/>
</dbReference>
<dbReference type="InterPro" id="IPR013237">
    <property type="entry name" value="Phage_T7_Gp4_N"/>
</dbReference>
<dbReference type="GO" id="GO:0004386">
    <property type="term" value="F:helicase activity"/>
    <property type="evidence" value="ECO:0007669"/>
    <property type="project" value="InterPro"/>
</dbReference>
<dbReference type="SUPFAM" id="SSF57783">
    <property type="entry name" value="Zinc beta-ribbon"/>
    <property type="match status" value="1"/>
</dbReference>
<evidence type="ECO:0000313" key="4">
    <source>
        <dbReference type="EMBL" id="PRD42334.1"/>
    </source>
</evidence>
<protein>
    <submittedName>
        <fullName evidence="4">P4 alpha zinc-binding domain-containing protein</fullName>
    </submittedName>
</protein>
<dbReference type="Pfam" id="PF23639">
    <property type="entry name" value="DUF7146"/>
    <property type="match status" value="1"/>
</dbReference>
<sequence>MTSAIDEFIEEACGVSIGDAAQALGLKFRARGNEHPQPCPLCGGRDGFAFNSQKNKWNCRHGGVGGSDAIGMAAHVHGLDIRRRDGFLEACSILTGRPVPEGGERESEEDRAARLDRVEQKRRENANAREEQERQAHDFREAERKKARGIYGRAEPLWKAGMMHGRFYLQRRGAGYTDDDWLRVAPSVTYWHGQDQNGQPHSLYAGAAMIAPFIGPDAEIIGCHITWIDLDRPPKYRPVLYGLTKEGEKAGIAPWAFGDAAPSAADVEVKLYEHLPAKKMRGSKKGGLIPLAGDPSARRWVGGEGIENGAAFGRWEKFRPDTFYFAAGDLGNLAGPADPKSRFAHPTLTVTDRKGRERPLMVAGPVPKPDQTPDDAMWVADHVDQLVLLGDPDSERIMTASAMARARKRLSRPGRLIPIVWGRHGKDFAEMMAEAGSEFEGAA</sequence>
<feature type="region of interest" description="Disordered" evidence="1">
    <location>
        <begin position="98"/>
        <end position="145"/>
    </location>
</feature>
<comment type="caution">
    <text evidence="4">The sequence shown here is derived from an EMBL/GenBank/DDBJ whole genome shotgun (WGS) entry which is preliminary data.</text>
</comment>
<dbReference type="Pfam" id="PF08273">
    <property type="entry name" value="Zn_Ribbon_Prim"/>
    <property type="match status" value="1"/>
</dbReference>
<dbReference type="AlphaFoldDB" id="A0A2S9IP74"/>
<feature type="compositionally biased region" description="Basic and acidic residues" evidence="1">
    <location>
        <begin position="102"/>
        <end position="144"/>
    </location>
</feature>
<dbReference type="EMBL" id="PVBR01000012">
    <property type="protein sequence ID" value="PRD42334.1"/>
    <property type="molecule type" value="Genomic_DNA"/>
</dbReference>
<dbReference type="Proteomes" id="UP000239434">
    <property type="component" value="Unassembled WGS sequence"/>
</dbReference>
<evidence type="ECO:0000313" key="5">
    <source>
        <dbReference type="Proteomes" id="UP000239434"/>
    </source>
</evidence>
<name>A0A2S9IP74_9HYPH</name>
<organism evidence="4 5">
    <name type="scientific">Phyllobacterium phragmitis</name>
    <dbReference type="NCBI Taxonomy" id="2670329"/>
    <lineage>
        <taxon>Bacteria</taxon>
        <taxon>Pseudomonadati</taxon>
        <taxon>Pseudomonadota</taxon>
        <taxon>Alphaproteobacteria</taxon>
        <taxon>Hyphomicrobiales</taxon>
        <taxon>Phyllobacteriaceae</taxon>
        <taxon>Phyllobacterium</taxon>
    </lineage>
</organism>
<feature type="domain" description="DUF7146" evidence="3">
    <location>
        <begin position="143"/>
        <end position="233"/>
    </location>
</feature>
<proteinExistence type="predicted"/>
<accession>A0A2S9IP74</accession>
<dbReference type="GO" id="GO:0008270">
    <property type="term" value="F:zinc ion binding"/>
    <property type="evidence" value="ECO:0007669"/>
    <property type="project" value="InterPro"/>
</dbReference>
<dbReference type="GO" id="GO:0006260">
    <property type="term" value="P:DNA replication"/>
    <property type="evidence" value="ECO:0007669"/>
    <property type="project" value="InterPro"/>
</dbReference>